<accession>A0ACC1BBL9</accession>
<protein>
    <submittedName>
        <fullName evidence="1">Uncharacterized protein</fullName>
    </submittedName>
</protein>
<reference evidence="2" key="1">
    <citation type="journal article" date="2023" name="G3 (Bethesda)">
        <title>Genome assembly and association tests identify interacting loci associated with vigor, precocity, and sex in interspecific pistachio rootstocks.</title>
        <authorList>
            <person name="Palmer W."/>
            <person name="Jacygrad E."/>
            <person name="Sagayaradj S."/>
            <person name="Cavanaugh K."/>
            <person name="Han R."/>
            <person name="Bertier L."/>
            <person name="Beede B."/>
            <person name="Kafkas S."/>
            <person name="Golino D."/>
            <person name="Preece J."/>
            <person name="Michelmore R."/>
        </authorList>
    </citation>
    <scope>NUCLEOTIDE SEQUENCE [LARGE SCALE GENOMIC DNA]</scope>
</reference>
<evidence type="ECO:0000313" key="2">
    <source>
        <dbReference type="Proteomes" id="UP001164250"/>
    </source>
</evidence>
<name>A0ACC1BBL9_9ROSI</name>
<evidence type="ECO:0000313" key="1">
    <source>
        <dbReference type="EMBL" id="KAJ0096233.1"/>
    </source>
</evidence>
<gene>
    <name evidence="1" type="ORF">Patl1_16064</name>
</gene>
<dbReference type="Proteomes" id="UP001164250">
    <property type="component" value="Chromosome 6"/>
</dbReference>
<comment type="caution">
    <text evidence="1">The sequence shown here is derived from an EMBL/GenBank/DDBJ whole genome shotgun (WGS) entry which is preliminary data.</text>
</comment>
<proteinExistence type="predicted"/>
<organism evidence="1 2">
    <name type="scientific">Pistacia atlantica</name>
    <dbReference type="NCBI Taxonomy" id="434234"/>
    <lineage>
        <taxon>Eukaryota</taxon>
        <taxon>Viridiplantae</taxon>
        <taxon>Streptophyta</taxon>
        <taxon>Embryophyta</taxon>
        <taxon>Tracheophyta</taxon>
        <taxon>Spermatophyta</taxon>
        <taxon>Magnoliopsida</taxon>
        <taxon>eudicotyledons</taxon>
        <taxon>Gunneridae</taxon>
        <taxon>Pentapetalae</taxon>
        <taxon>rosids</taxon>
        <taxon>malvids</taxon>
        <taxon>Sapindales</taxon>
        <taxon>Anacardiaceae</taxon>
        <taxon>Pistacia</taxon>
    </lineage>
</organism>
<keyword evidence="2" id="KW-1185">Reference proteome</keyword>
<dbReference type="EMBL" id="CM047902">
    <property type="protein sequence ID" value="KAJ0096233.1"/>
    <property type="molecule type" value="Genomic_DNA"/>
</dbReference>
<sequence length="328" mass="36557">MDAYQQPHRYMRPPPPPPQPPPTADHHLHHHHFLHQQQTQQAPRPPVPTHGNQWYSNQFHYQHPSSHSPSPPPPPPSQWAPPPASSYPPPPPPSIPYPAHHHNPNINNYPLPPRPPAPLQISQSYPQSNQDWSNPNWGHHQQSWDYTGKQLFSVLPTAVHKIGLPGPKNGPMQGLQWRISICTPSLRQLPDQKNKINFHDQYPQASDFHYVDTQHHSLPASGYQQFPVPAASSQQPPVAYQQETSSISSAPSSYIPDVQLPYTGRDGSSAGEANAGFPHQENLHSSPSVHQQEVPSSYSSVTGNNTLSILNLHVKLVLKTSSVGLIFF</sequence>